<dbReference type="AlphaFoldDB" id="A0A0E2D2X9"/>
<dbReference type="GeneID" id="61144156"/>
<sequence>MKQIFSIWLAALLLFSGCANENGGNKSSSLLLSGIVSEQLLNIVADPKSSESVIIIPTLYVDSISGSDSNAGTQSAPFKTITKATLVATASGIKVIAVAPGTYDASLGEVFPIYIPEGVNLYGDSNGKGLAGGSSSLYAGPPGTPPKTGPTLISGVGSFPPTIYFPTVVPESSSQIAGFKINNPRFYDSGSTVNAGIYLKNTGITVKNNTVTAVKGTGISIHPSNGIGGGHVISGNFITSNSHGLHEADSNSNSKVEDNVITQNWIGVSTFDGLLDLGGGSRGSKGGNTLSCNTMYDLEVDVSQGFHFYALNNFWDHIPLTIATFPDGSATADLENSYQYAIMHISGSSVVSKPCNP</sequence>
<dbReference type="NCBIfam" id="NF047854">
    <property type="entry name" value="LIC10774_LIC10365_LIC10821_LIC11207_LIC11030_fam"/>
    <property type="match status" value="1"/>
</dbReference>
<feature type="chain" id="PRO_5002393170" evidence="1">
    <location>
        <begin position="22"/>
        <end position="357"/>
    </location>
</feature>
<dbReference type="Gene3D" id="2.160.20.10">
    <property type="entry name" value="Single-stranded right-handed beta-helix, Pectin lyase-like"/>
    <property type="match status" value="1"/>
</dbReference>
<reference evidence="3 4" key="1">
    <citation type="submission" date="2012-10" db="EMBL/GenBank/DDBJ databases">
        <authorList>
            <person name="Harkins D.M."/>
            <person name="Durkin A.S."/>
            <person name="Brinkac L.M."/>
            <person name="Haft D.H."/>
            <person name="Selengut J.D."/>
            <person name="Sanka R."/>
            <person name="DePew J."/>
            <person name="Purushe J."/>
            <person name="Chanthongthip A."/>
            <person name="Lattana O."/>
            <person name="Phetsouvanh R."/>
            <person name="Newton P.N."/>
            <person name="Vinetz J.M."/>
            <person name="Sutton G.G."/>
            <person name="Nierman W.C."/>
            <person name="Fouts D.E."/>
        </authorList>
    </citation>
    <scope>NUCLEOTIDE SEQUENCE [LARGE SCALE GENOMIC DNA]</scope>
    <source>
        <strain evidence="3 4">UI 12758</strain>
    </source>
</reference>
<feature type="signal peptide" evidence="1">
    <location>
        <begin position="1"/>
        <end position="21"/>
    </location>
</feature>
<dbReference type="EMBL" id="AHNR02000048">
    <property type="protein sequence ID" value="EKR54237.1"/>
    <property type="molecule type" value="Genomic_DNA"/>
</dbReference>
<dbReference type="Proteomes" id="UP000001340">
    <property type="component" value="Unassembled WGS sequence"/>
</dbReference>
<gene>
    <name evidence="3" type="ORF">LEP1GSC105_4010</name>
</gene>
<feature type="domain" description="DUF1565" evidence="2">
    <location>
        <begin position="64"/>
        <end position="321"/>
    </location>
</feature>
<evidence type="ECO:0000256" key="1">
    <source>
        <dbReference type="SAM" id="SignalP"/>
    </source>
</evidence>
<evidence type="ECO:0000259" key="2">
    <source>
        <dbReference type="Pfam" id="PF07602"/>
    </source>
</evidence>
<comment type="caution">
    <text evidence="3">The sequence shown here is derived from an EMBL/GenBank/DDBJ whole genome shotgun (WGS) entry which is preliminary data.</text>
</comment>
<evidence type="ECO:0000313" key="3">
    <source>
        <dbReference type="EMBL" id="EKR54237.1"/>
    </source>
</evidence>
<organism evidence="3 4">
    <name type="scientific">Leptospira interrogans str. UI 12758</name>
    <dbReference type="NCBI Taxonomy" id="1049938"/>
    <lineage>
        <taxon>Bacteria</taxon>
        <taxon>Pseudomonadati</taxon>
        <taxon>Spirochaetota</taxon>
        <taxon>Spirochaetia</taxon>
        <taxon>Leptospirales</taxon>
        <taxon>Leptospiraceae</taxon>
        <taxon>Leptospira</taxon>
    </lineage>
</organism>
<accession>A0A0E2D2X9</accession>
<protein>
    <submittedName>
        <fullName evidence="3">PF07602 family protein</fullName>
    </submittedName>
</protein>
<dbReference type="InterPro" id="IPR012334">
    <property type="entry name" value="Pectin_lyas_fold"/>
</dbReference>
<dbReference type="Pfam" id="PF07602">
    <property type="entry name" value="DUF1565"/>
    <property type="match status" value="1"/>
</dbReference>
<dbReference type="InterPro" id="IPR011050">
    <property type="entry name" value="Pectin_lyase_fold/virulence"/>
</dbReference>
<dbReference type="RefSeq" id="WP_000809392.1">
    <property type="nucleotide sequence ID" value="NZ_AHNR02000048.1"/>
</dbReference>
<dbReference type="SUPFAM" id="SSF51126">
    <property type="entry name" value="Pectin lyase-like"/>
    <property type="match status" value="1"/>
</dbReference>
<name>A0A0E2D2X9_LEPIR</name>
<dbReference type="InterPro" id="IPR011459">
    <property type="entry name" value="DUF1565"/>
</dbReference>
<keyword evidence="1" id="KW-0732">Signal</keyword>
<dbReference type="Gene3D" id="3.30.1910.20">
    <property type="entry name" value="asparaginyl-tRNA synthetase, N-terminal domain"/>
    <property type="match status" value="1"/>
</dbReference>
<proteinExistence type="predicted"/>
<dbReference type="PROSITE" id="PS51257">
    <property type="entry name" value="PROKAR_LIPOPROTEIN"/>
    <property type="match status" value="1"/>
</dbReference>
<evidence type="ECO:0000313" key="4">
    <source>
        <dbReference type="Proteomes" id="UP000001340"/>
    </source>
</evidence>